<organism evidence="2 3">
    <name type="scientific">Dendrobium chrysotoxum</name>
    <name type="common">Orchid</name>
    <dbReference type="NCBI Taxonomy" id="161865"/>
    <lineage>
        <taxon>Eukaryota</taxon>
        <taxon>Viridiplantae</taxon>
        <taxon>Streptophyta</taxon>
        <taxon>Embryophyta</taxon>
        <taxon>Tracheophyta</taxon>
        <taxon>Spermatophyta</taxon>
        <taxon>Magnoliopsida</taxon>
        <taxon>Liliopsida</taxon>
        <taxon>Asparagales</taxon>
        <taxon>Orchidaceae</taxon>
        <taxon>Epidendroideae</taxon>
        <taxon>Malaxideae</taxon>
        <taxon>Dendrobiinae</taxon>
        <taxon>Dendrobium</taxon>
    </lineage>
</organism>
<sequence>MSLRRGLTPFLRGFFEHYGNLRCKSSSWCDFECYGFSETNVPEFSSRFGGRSNKFIKFATKNVCPAVVYVSHEKGIGGSGIIIDSDGTVLTRACTGFSLDSSSKINISLHDGREFSGTILESNEDQDLTLLKIQSEIPLPTTTFDYLKDYKGRGLISFQRLLRRRAYPRPSSQNELDNEGNLMLSDEEIDIDNFHLGRCGGPIVTLDGDVVGICTQINMIWPRANGDYYGTINAMEIEEALCEVGYRKKMILIIKLGDCYEPLELKTDEDTLIMRIICCIFIFSFLCGDLKTLIICCAYDLICLSLYLIFYLQVQLNLLKSRVDLDFFFFGTIKNIFNFFYLSLRVALLNMIFLFSIGALKETSLEQLRENIWRELTTAKNTYIQKISNLIVFVIEVHIRTSRSTRVMIVKHSLLSALCHLWQQLPL</sequence>
<keyword evidence="1" id="KW-0812">Transmembrane</keyword>
<dbReference type="PANTHER" id="PTHR22939:SF129">
    <property type="entry name" value="SERINE PROTEASE HTRA2, MITOCHONDRIAL"/>
    <property type="match status" value="1"/>
</dbReference>
<keyword evidence="1" id="KW-0472">Membrane</keyword>
<dbReference type="SUPFAM" id="SSF50494">
    <property type="entry name" value="Trypsin-like serine proteases"/>
    <property type="match status" value="1"/>
</dbReference>
<comment type="caution">
    <text evidence="2">The sequence shown here is derived from an EMBL/GenBank/DDBJ whole genome shotgun (WGS) entry which is preliminary data.</text>
</comment>
<evidence type="ECO:0000256" key="1">
    <source>
        <dbReference type="SAM" id="Phobius"/>
    </source>
</evidence>
<gene>
    <name evidence="2" type="ORF">IEQ34_005138</name>
</gene>
<dbReference type="Gene3D" id="2.40.10.10">
    <property type="entry name" value="Trypsin-like serine proteases"/>
    <property type="match status" value="1"/>
</dbReference>
<feature type="transmembrane region" description="Helical" evidence="1">
    <location>
        <begin position="336"/>
        <end position="360"/>
    </location>
</feature>
<evidence type="ECO:0000313" key="3">
    <source>
        <dbReference type="Proteomes" id="UP000775213"/>
    </source>
</evidence>
<accession>A0AAV7HC26</accession>
<dbReference type="GO" id="GO:0004252">
    <property type="term" value="F:serine-type endopeptidase activity"/>
    <property type="evidence" value="ECO:0007669"/>
    <property type="project" value="TreeGrafter"/>
</dbReference>
<feature type="transmembrane region" description="Helical" evidence="1">
    <location>
        <begin position="297"/>
        <end position="316"/>
    </location>
</feature>
<evidence type="ECO:0000313" key="2">
    <source>
        <dbReference type="EMBL" id="KAH0465035.1"/>
    </source>
</evidence>
<dbReference type="PANTHER" id="PTHR22939">
    <property type="entry name" value="SERINE PROTEASE FAMILY S1C HTRA-RELATED"/>
    <property type="match status" value="1"/>
</dbReference>
<protein>
    <submittedName>
        <fullName evidence="2">Uncharacterized protein</fullName>
    </submittedName>
</protein>
<keyword evidence="1" id="KW-1133">Transmembrane helix</keyword>
<proteinExistence type="predicted"/>
<dbReference type="InterPro" id="IPR043504">
    <property type="entry name" value="Peptidase_S1_PA_chymotrypsin"/>
</dbReference>
<dbReference type="GO" id="GO:0006508">
    <property type="term" value="P:proteolysis"/>
    <property type="evidence" value="ECO:0007669"/>
    <property type="project" value="TreeGrafter"/>
</dbReference>
<feature type="transmembrane region" description="Helical" evidence="1">
    <location>
        <begin position="272"/>
        <end position="290"/>
    </location>
</feature>
<dbReference type="InterPro" id="IPR009003">
    <property type="entry name" value="Peptidase_S1_PA"/>
</dbReference>
<name>A0AAV7HC26_DENCH</name>
<dbReference type="Pfam" id="PF13365">
    <property type="entry name" value="Trypsin_2"/>
    <property type="match status" value="1"/>
</dbReference>
<reference evidence="2 3" key="1">
    <citation type="journal article" date="2021" name="Hortic Res">
        <title>Chromosome-scale assembly of the Dendrobium chrysotoxum genome enhances the understanding of orchid evolution.</title>
        <authorList>
            <person name="Zhang Y."/>
            <person name="Zhang G.Q."/>
            <person name="Zhang D."/>
            <person name="Liu X.D."/>
            <person name="Xu X.Y."/>
            <person name="Sun W.H."/>
            <person name="Yu X."/>
            <person name="Zhu X."/>
            <person name="Wang Z.W."/>
            <person name="Zhao X."/>
            <person name="Zhong W.Y."/>
            <person name="Chen H."/>
            <person name="Yin W.L."/>
            <person name="Huang T."/>
            <person name="Niu S.C."/>
            <person name="Liu Z.J."/>
        </authorList>
    </citation>
    <scope>NUCLEOTIDE SEQUENCE [LARGE SCALE GENOMIC DNA]</scope>
    <source>
        <strain evidence="2">Lindl</strain>
    </source>
</reference>
<dbReference type="AlphaFoldDB" id="A0AAV7HC26"/>
<dbReference type="EMBL" id="JAGFBR010000006">
    <property type="protein sequence ID" value="KAH0465035.1"/>
    <property type="molecule type" value="Genomic_DNA"/>
</dbReference>
<keyword evidence="3" id="KW-1185">Reference proteome</keyword>
<dbReference type="Proteomes" id="UP000775213">
    <property type="component" value="Unassembled WGS sequence"/>
</dbReference>